<dbReference type="AlphaFoldDB" id="A0A2H0V2Y6"/>
<dbReference type="PANTHER" id="PTHR11265">
    <property type="entry name" value="S-ADENOSYL-METHYLTRANSFERASE MRAW"/>
    <property type="match status" value="1"/>
</dbReference>
<dbReference type="PANTHER" id="PTHR11265:SF0">
    <property type="entry name" value="12S RRNA N4-METHYLCYTIDINE METHYLTRANSFERASE"/>
    <property type="match status" value="1"/>
</dbReference>
<dbReference type="NCBIfam" id="TIGR00006">
    <property type="entry name" value="16S rRNA (cytosine(1402)-N(4))-methyltransferase RsmH"/>
    <property type="match status" value="1"/>
</dbReference>
<proteinExistence type="inferred from homology"/>
<keyword evidence="3 6" id="KW-0489">Methyltransferase</keyword>
<dbReference type="Gene3D" id="1.10.150.170">
    <property type="entry name" value="Putative methyltransferase TM0872, insert domain"/>
    <property type="match status" value="1"/>
</dbReference>
<name>A0A2H0V2Y6_9BACT</name>
<dbReference type="Pfam" id="PF01795">
    <property type="entry name" value="Methyltransf_5"/>
    <property type="match status" value="1"/>
</dbReference>
<dbReference type="InterPro" id="IPR002903">
    <property type="entry name" value="RsmH"/>
</dbReference>
<dbReference type="GO" id="GO:0070475">
    <property type="term" value="P:rRNA base methylation"/>
    <property type="evidence" value="ECO:0007669"/>
    <property type="project" value="UniProtKB-UniRule"/>
</dbReference>
<sequence length="326" mass="36477">MEYVHVPVMLKEAVEYLNLKPDQIVVDCTLGGGGYAREIAKLVGEKGKIIAIDADKLAIKNAEILNAKYNILNTILINDNFKNLQKIVKEAGVEKVAGVVFDLGLSSAQLEDRSRGFSFRLDAPLDMNYAGPVALGVAGEVRSKKFEVRNSVDAENIVNKWKQEDLEKIIREYGEERYAGRIASAIIKLRPVNTTKKLAEIIVKSVPPHYENGRIHPATRTFQALRIATNNELENLEKALPQAVDILLPKGRLVVISYHSLEDRIVKNFFRREAAGCVCPPEIPICQCGHKPRVNIITKKVVRPSEYEVQNNSRARSAKLRCIEKL</sequence>
<feature type="binding site" evidence="6">
    <location>
        <position position="102"/>
    </location>
    <ligand>
        <name>S-adenosyl-L-methionine</name>
        <dbReference type="ChEBI" id="CHEBI:59789"/>
    </ligand>
</feature>
<dbReference type="EMBL" id="PFAR01000051">
    <property type="protein sequence ID" value="PIR92789.1"/>
    <property type="molecule type" value="Genomic_DNA"/>
</dbReference>
<comment type="similarity">
    <text evidence="1 6">Belongs to the methyltransferase superfamily. RsmH family.</text>
</comment>
<keyword evidence="2 6" id="KW-0698">rRNA processing</keyword>
<evidence type="ECO:0000256" key="2">
    <source>
        <dbReference type="ARBA" id="ARBA00022552"/>
    </source>
</evidence>
<comment type="catalytic activity">
    <reaction evidence="6">
        <text>cytidine(1402) in 16S rRNA + S-adenosyl-L-methionine = N(4)-methylcytidine(1402) in 16S rRNA + S-adenosyl-L-homocysteine + H(+)</text>
        <dbReference type="Rhea" id="RHEA:42928"/>
        <dbReference type="Rhea" id="RHEA-COMP:10286"/>
        <dbReference type="Rhea" id="RHEA-COMP:10287"/>
        <dbReference type="ChEBI" id="CHEBI:15378"/>
        <dbReference type="ChEBI" id="CHEBI:57856"/>
        <dbReference type="ChEBI" id="CHEBI:59789"/>
        <dbReference type="ChEBI" id="CHEBI:74506"/>
        <dbReference type="ChEBI" id="CHEBI:82748"/>
        <dbReference type="EC" id="2.1.1.199"/>
    </reaction>
</comment>
<organism evidence="7 8">
    <name type="scientific">Candidatus Falkowbacteria bacterium CG10_big_fil_rev_8_21_14_0_10_43_10</name>
    <dbReference type="NCBI Taxonomy" id="1974567"/>
    <lineage>
        <taxon>Bacteria</taxon>
        <taxon>Candidatus Falkowiibacteriota</taxon>
    </lineage>
</organism>
<dbReference type="PIRSF" id="PIRSF004486">
    <property type="entry name" value="MraW"/>
    <property type="match status" value="1"/>
</dbReference>
<evidence type="ECO:0000313" key="8">
    <source>
        <dbReference type="Proteomes" id="UP000228626"/>
    </source>
</evidence>
<protein>
    <recommendedName>
        <fullName evidence="6">Ribosomal RNA small subunit methyltransferase H</fullName>
        <ecNumber evidence="6">2.1.1.199</ecNumber>
    </recommendedName>
    <alternativeName>
        <fullName evidence="6">16S rRNA m(4)C1402 methyltransferase</fullName>
    </alternativeName>
    <alternativeName>
        <fullName evidence="6">rRNA (cytosine-N(4)-)-methyltransferase RsmH</fullName>
    </alternativeName>
</protein>
<evidence type="ECO:0000256" key="3">
    <source>
        <dbReference type="ARBA" id="ARBA00022603"/>
    </source>
</evidence>
<evidence type="ECO:0000313" key="7">
    <source>
        <dbReference type="EMBL" id="PIR92789.1"/>
    </source>
</evidence>
<evidence type="ECO:0000256" key="4">
    <source>
        <dbReference type="ARBA" id="ARBA00022679"/>
    </source>
</evidence>
<evidence type="ECO:0000256" key="1">
    <source>
        <dbReference type="ARBA" id="ARBA00010396"/>
    </source>
</evidence>
<evidence type="ECO:0000256" key="6">
    <source>
        <dbReference type="HAMAP-Rule" id="MF_01007"/>
    </source>
</evidence>
<feature type="binding site" evidence="6">
    <location>
        <position position="53"/>
    </location>
    <ligand>
        <name>S-adenosyl-L-methionine</name>
        <dbReference type="ChEBI" id="CHEBI:59789"/>
    </ligand>
</feature>
<accession>A0A2H0V2Y6</accession>
<comment type="function">
    <text evidence="6">Specifically methylates the N4 position of cytidine in position 1402 (C1402) of 16S rRNA.</text>
</comment>
<feature type="binding site" evidence="6">
    <location>
        <position position="109"/>
    </location>
    <ligand>
        <name>S-adenosyl-L-methionine</name>
        <dbReference type="ChEBI" id="CHEBI:59789"/>
    </ligand>
</feature>
<comment type="subcellular location">
    <subcellularLocation>
        <location evidence="6">Cytoplasm</location>
    </subcellularLocation>
</comment>
<keyword evidence="6" id="KW-0963">Cytoplasm</keyword>
<dbReference type="InterPro" id="IPR029063">
    <property type="entry name" value="SAM-dependent_MTases_sf"/>
</dbReference>
<feature type="binding site" evidence="6">
    <location>
        <begin position="33"/>
        <end position="35"/>
    </location>
    <ligand>
        <name>S-adenosyl-L-methionine</name>
        <dbReference type="ChEBI" id="CHEBI:59789"/>
    </ligand>
</feature>
<feature type="binding site" evidence="6">
    <location>
        <position position="81"/>
    </location>
    <ligand>
        <name>S-adenosyl-L-methionine</name>
        <dbReference type="ChEBI" id="CHEBI:59789"/>
    </ligand>
</feature>
<comment type="caution">
    <text evidence="7">The sequence shown here is derived from an EMBL/GenBank/DDBJ whole genome shotgun (WGS) entry which is preliminary data.</text>
</comment>
<dbReference type="Gene3D" id="3.40.50.150">
    <property type="entry name" value="Vaccinia Virus protein VP39"/>
    <property type="match status" value="1"/>
</dbReference>
<dbReference type="GO" id="GO:0005737">
    <property type="term" value="C:cytoplasm"/>
    <property type="evidence" value="ECO:0007669"/>
    <property type="project" value="UniProtKB-SubCell"/>
</dbReference>
<reference evidence="8" key="1">
    <citation type="submission" date="2017-09" db="EMBL/GenBank/DDBJ databases">
        <title>Depth-based differentiation of microbial function through sediment-hosted aquifers and enrichment of novel symbionts in the deep terrestrial subsurface.</title>
        <authorList>
            <person name="Probst A.J."/>
            <person name="Ladd B."/>
            <person name="Jarett J.K."/>
            <person name="Geller-Mcgrath D.E."/>
            <person name="Sieber C.M.K."/>
            <person name="Emerson J.B."/>
            <person name="Anantharaman K."/>
            <person name="Thomas B.C."/>
            <person name="Malmstrom R."/>
            <person name="Stieglmeier M."/>
            <person name="Klingl A."/>
            <person name="Woyke T."/>
            <person name="Ryan C.M."/>
            <person name="Banfield J.F."/>
        </authorList>
    </citation>
    <scope>NUCLEOTIDE SEQUENCE [LARGE SCALE GENOMIC DNA]</scope>
</reference>
<gene>
    <name evidence="6" type="primary">rsmH</name>
    <name evidence="7" type="ORF">COT99_04300</name>
</gene>
<evidence type="ECO:0000256" key="5">
    <source>
        <dbReference type="ARBA" id="ARBA00022691"/>
    </source>
</evidence>
<keyword evidence="5 6" id="KW-0949">S-adenosyl-L-methionine</keyword>
<dbReference type="SUPFAM" id="SSF53335">
    <property type="entry name" value="S-adenosyl-L-methionine-dependent methyltransferases"/>
    <property type="match status" value="1"/>
</dbReference>
<dbReference type="SUPFAM" id="SSF81799">
    <property type="entry name" value="Putative methyltransferase TM0872, insert domain"/>
    <property type="match status" value="1"/>
</dbReference>
<dbReference type="GO" id="GO:0071424">
    <property type="term" value="F:rRNA (cytosine-N4-)-methyltransferase activity"/>
    <property type="evidence" value="ECO:0007669"/>
    <property type="project" value="UniProtKB-UniRule"/>
</dbReference>
<dbReference type="InterPro" id="IPR023397">
    <property type="entry name" value="SAM-dep_MeTrfase_MraW_recog"/>
</dbReference>
<keyword evidence="4 6" id="KW-0808">Transferase</keyword>
<dbReference type="HAMAP" id="MF_01007">
    <property type="entry name" value="16SrRNA_methyltr_H"/>
    <property type="match status" value="1"/>
</dbReference>
<dbReference type="EC" id="2.1.1.199" evidence="6"/>
<dbReference type="Proteomes" id="UP000228626">
    <property type="component" value="Unassembled WGS sequence"/>
</dbReference>